<keyword evidence="2" id="KW-0210">Decarboxylase</keyword>
<dbReference type="NCBIfam" id="TIGR03330">
    <property type="entry name" value="SAM_DCase_Bsu"/>
    <property type="match status" value="1"/>
</dbReference>
<protein>
    <submittedName>
        <fullName evidence="10">S-adenosylmethionine decarboxylase proenzyme</fullName>
    </submittedName>
</protein>
<dbReference type="Gene3D" id="3.60.90.10">
    <property type="entry name" value="S-adenosylmethionine decarboxylase"/>
    <property type="match status" value="1"/>
</dbReference>
<dbReference type="SUPFAM" id="SSF56276">
    <property type="entry name" value="S-adenosylmethionine decarboxylase"/>
    <property type="match status" value="1"/>
</dbReference>
<evidence type="ECO:0000256" key="5">
    <source>
        <dbReference type="ARBA" id="ARBA00023115"/>
    </source>
</evidence>
<reference evidence="10 11" key="1">
    <citation type="journal article" date="2016" name="Nat. Commun.">
        <title>Thousands of microbial genomes shed light on interconnected biogeochemical processes in an aquifer system.</title>
        <authorList>
            <person name="Anantharaman K."/>
            <person name="Brown C.T."/>
            <person name="Hug L.A."/>
            <person name="Sharon I."/>
            <person name="Castelle C.J."/>
            <person name="Probst A.J."/>
            <person name="Thomas B.C."/>
            <person name="Singh A."/>
            <person name="Wilkins M.J."/>
            <person name="Karaoz U."/>
            <person name="Brodie E.L."/>
            <person name="Williams K.H."/>
            <person name="Hubbard S.S."/>
            <person name="Banfield J.F."/>
        </authorList>
    </citation>
    <scope>NUCLEOTIDE SEQUENCE [LARGE SCALE GENOMIC DNA]</scope>
</reference>
<keyword evidence="4" id="KW-0745">Spermidine biosynthesis</keyword>
<gene>
    <name evidence="10" type="ORF">A2866_05325</name>
</gene>
<dbReference type="PANTHER" id="PTHR33866:SF2">
    <property type="entry name" value="S-ADENOSYLMETHIONINE DECARBOXYLASE PROENZYME"/>
    <property type="match status" value="1"/>
</dbReference>
<dbReference type="EMBL" id="MFZI01000001">
    <property type="protein sequence ID" value="OGK22305.1"/>
    <property type="molecule type" value="Genomic_DNA"/>
</dbReference>
<dbReference type="InterPro" id="IPR003826">
    <property type="entry name" value="AdoMetDC_fam_prok"/>
</dbReference>
<keyword evidence="8" id="KW-0704">Schiff base</keyword>
<proteinExistence type="predicted"/>
<keyword evidence="6" id="KW-0865">Zymogen</keyword>
<keyword evidence="3" id="KW-0068">Autocatalytic cleavage</keyword>
<name>A0A1F7GU32_9BACT</name>
<sequence>MKKHHEPFGLHLMIDAYDCSPKSLNDTNLIYKILDELPDLLGMKKLMKPYIVYAEGNNKRDPGGWSGFVMIQESHVSIHTFIKRRFVTTDVYSCKHFDTQKAIDYFKKTFHTEDIEFYIEERGKKYPPENID</sequence>
<dbReference type="AlphaFoldDB" id="A0A1F7GU32"/>
<evidence type="ECO:0000313" key="10">
    <source>
        <dbReference type="EMBL" id="OGK22305.1"/>
    </source>
</evidence>
<evidence type="ECO:0000256" key="6">
    <source>
        <dbReference type="ARBA" id="ARBA00023145"/>
    </source>
</evidence>
<evidence type="ECO:0000256" key="4">
    <source>
        <dbReference type="ARBA" id="ARBA00023066"/>
    </source>
</evidence>
<dbReference type="GO" id="GO:0005829">
    <property type="term" value="C:cytosol"/>
    <property type="evidence" value="ECO:0007669"/>
    <property type="project" value="TreeGrafter"/>
</dbReference>
<evidence type="ECO:0000256" key="2">
    <source>
        <dbReference type="ARBA" id="ARBA00022793"/>
    </source>
</evidence>
<dbReference type="PANTHER" id="PTHR33866">
    <property type="entry name" value="S-ADENOSYLMETHIONINE DECARBOXYLASE PROENZYME"/>
    <property type="match status" value="1"/>
</dbReference>
<keyword evidence="9" id="KW-0670">Pyruvate</keyword>
<dbReference type="InterPro" id="IPR016067">
    <property type="entry name" value="S-AdoMet_deCO2ase_core"/>
</dbReference>
<evidence type="ECO:0000256" key="7">
    <source>
        <dbReference type="ARBA" id="ARBA00023239"/>
    </source>
</evidence>
<accession>A0A1F7GU32</accession>
<keyword evidence="5" id="KW-0620">Polyamine biosynthesis</keyword>
<comment type="cofactor">
    <cofactor evidence="1">
        <name>pyruvate</name>
        <dbReference type="ChEBI" id="CHEBI:15361"/>
    </cofactor>
</comment>
<organism evidence="10 11">
    <name type="scientific">Candidatus Roizmanbacteria bacterium RIFCSPHIGHO2_01_FULL_39_8</name>
    <dbReference type="NCBI Taxonomy" id="1802033"/>
    <lineage>
        <taxon>Bacteria</taxon>
        <taxon>Candidatus Roizmaniibacteriota</taxon>
    </lineage>
</organism>
<evidence type="ECO:0000256" key="9">
    <source>
        <dbReference type="ARBA" id="ARBA00023317"/>
    </source>
</evidence>
<keyword evidence="7" id="KW-0456">Lyase</keyword>
<dbReference type="InterPro" id="IPR017716">
    <property type="entry name" value="S-AdoMet_deCOase_pro-enz"/>
</dbReference>
<dbReference type="Pfam" id="PF02675">
    <property type="entry name" value="AdoMet_dc"/>
    <property type="match status" value="1"/>
</dbReference>
<dbReference type="GO" id="GO:0008295">
    <property type="term" value="P:spermidine biosynthetic process"/>
    <property type="evidence" value="ECO:0007669"/>
    <property type="project" value="UniProtKB-KW"/>
</dbReference>
<dbReference type="Proteomes" id="UP000177026">
    <property type="component" value="Unassembled WGS sequence"/>
</dbReference>
<evidence type="ECO:0000313" key="11">
    <source>
        <dbReference type="Proteomes" id="UP000177026"/>
    </source>
</evidence>
<comment type="caution">
    <text evidence="10">The sequence shown here is derived from an EMBL/GenBank/DDBJ whole genome shotgun (WGS) entry which is preliminary data.</text>
</comment>
<evidence type="ECO:0000256" key="8">
    <source>
        <dbReference type="ARBA" id="ARBA00023270"/>
    </source>
</evidence>
<evidence type="ECO:0000256" key="3">
    <source>
        <dbReference type="ARBA" id="ARBA00022813"/>
    </source>
</evidence>
<dbReference type="GO" id="GO:0004014">
    <property type="term" value="F:adenosylmethionine decarboxylase activity"/>
    <property type="evidence" value="ECO:0007669"/>
    <property type="project" value="InterPro"/>
</dbReference>
<evidence type="ECO:0000256" key="1">
    <source>
        <dbReference type="ARBA" id="ARBA00001928"/>
    </source>
</evidence>